<dbReference type="AlphaFoldDB" id="A0A0F5IVK7"/>
<dbReference type="Gene3D" id="2.40.100.20">
    <property type="match status" value="1"/>
</dbReference>
<reference evidence="4 5" key="1">
    <citation type="submission" date="2013-04" db="EMBL/GenBank/DDBJ databases">
        <title>The Genome Sequence of Parabacteroides gordonii DSM 23371.</title>
        <authorList>
            <consortium name="The Broad Institute Genomics Platform"/>
            <person name="Earl A."/>
            <person name="Ward D."/>
            <person name="Feldgarden M."/>
            <person name="Gevers D."/>
            <person name="Martens E."/>
            <person name="Sakamoto M."/>
            <person name="Benno Y."/>
            <person name="Suzuki N."/>
            <person name="Matsunaga N."/>
            <person name="Koshihara K."/>
            <person name="Seki M."/>
            <person name="Komiya H."/>
            <person name="Walker B."/>
            <person name="Young S."/>
            <person name="Zeng Q."/>
            <person name="Gargeya S."/>
            <person name="Fitzgerald M."/>
            <person name="Haas B."/>
            <person name="Abouelleil A."/>
            <person name="Allen A.W."/>
            <person name="Alvarado L."/>
            <person name="Arachchi H.M."/>
            <person name="Berlin A.M."/>
            <person name="Chapman S.B."/>
            <person name="Gainer-Dewar J."/>
            <person name="Goldberg J."/>
            <person name="Griggs A."/>
            <person name="Gujja S."/>
            <person name="Hansen M."/>
            <person name="Howarth C."/>
            <person name="Imamovic A."/>
            <person name="Ireland A."/>
            <person name="Larimer J."/>
            <person name="McCowan C."/>
            <person name="Murphy C."/>
            <person name="Pearson M."/>
            <person name="Poon T.W."/>
            <person name="Priest M."/>
            <person name="Roberts A."/>
            <person name="Saif S."/>
            <person name="Shea T."/>
            <person name="Sisk P."/>
            <person name="Sykes S."/>
            <person name="Wortman J."/>
            <person name="Nusbaum C."/>
            <person name="Birren B."/>
        </authorList>
    </citation>
    <scope>NUCLEOTIDE SEQUENCE [LARGE SCALE GENOMIC DNA]</scope>
    <source>
        <strain evidence="4 5">MS-1</strain>
    </source>
</reference>
<dbReference type="InterPro" id="IPR041183">
    <property type="entry name" value="Cyclophilin-like"/>
</dbReference>
<organism evidence="4 5">
    <name type="scientific">Parabacteroides gordonii MS-1 = DSM 23371</name>
    <dbReference type="NCBI Taxonomy" id="1203610"/>
    <lineage>
        <taxon>Bacteria</taxon>
        <taxon>Pseudomonadati</taxon>
        <taxon>Bacteroidota</taxon>
        <taxon>Bacteroidia</taxon>
        <taxon>Bacteroidales</taxon>
        <taxon>Tannerellaceae</taxon>
        <taxon>Parabacteroides</taxon>
    </lineage>
</organism>
<protein>
    <recommendedName>
        <fullName evidence="3">Cyclophilin-like domain-containing protein</fullName>
    </recommendedName>
</protein>
<evidence type="ECO:0000313" key="4">
    <source>
        <dbReference type="EMBL" id="KKB49177.1"/>
    </source>
</evidence>
<dbReference type="HOGENOM" id="CLU_099043_0_0_10"/>
<dbReference type="Proteomes" id="UP000033035">
    <property type="component" value="Unassembled WGS sequence"/>
</dbReference>
<dbReference type="InterPro" id="IPR029000">
    <property type="entry name" value="Cyclophilin-like_dom_sf"/>
</dbReference>
<feature type="chain" id="PRO_5002488577" description="Cyclophilin-like domain-containing protein" evidence="2">
    <location>
        <begin position="20"/>
        <end position="170"/>
    </location>
</feature>
<dbReference type="Pfam" id="PF18050">
    <property type="entry name" value="Cyclophil_like2"/>
    <property type="match status" value="1"/>
</dbReference>
<evidence type="ECO:0000259" key="3">
    <source>
        <dbReference type="Pfam" id="PF18050"/>
    </source>
</evidence>
<feature type="compositionally biased region" description="Acidic residues" evidence="1">
    <location>
        <begin position="41"/>
        <end position="50"/>
    </location>
</feature>
<keyword evidence="5" id="KW-1185">Reference proteome</keyword>
<feature type="signal peptide" evidence="2">
    <location>
        <begin position="1"/>
        <end position="19"/>
    </location>
</feature>
<name>A0A0F5IVK7_9BACT</name>
<gene>
    <name evidence="4" type="ORF">HMPREF1536_04241</name>
</gene>
<dbReference type="PATRIC" id="fig|1203610.3.peg.4315"/>
<dbReference type="SUPFAM" id="SSF50891">
    <property type="entry name" value="Cyclophilin-like"/>
    <property type="match status" value="1"/>
</dbReference>
<evidence type="ECO:0000256" key="2">
    <source>
        <dbReference type="SAM" id="SignalP"/>
    </source>
</evidence>
<accession>A0A0F5IVK7</accession>
<evidence type="ECO:0000256" key="1">
    <source>
        <dbReference type="SAM" id="MobiDB-lite"/>
    </source>
</evidence>
<dbReference type="STRING" id="1203610.HMPREF1536_04241"/>
<keyword evidence="2" id="KW-0732">Signal</keyword>
<comment type="caution">
    <text evidence="4">The sequence shown here is derived from an EMBL/GenBank/DDBJ whole genome shotgun (WGS) entry which is preliminary data.</text>
</comment>
<feature type="domain" description="Cyclophilin-like" evidence="3">
    <location>
        <begin position="60"/>
        <end position="168"/>
    </location>
</feature>
<dbReference type="RefSeq" id="WP_028729248.1">
    <property type="nucleotide sequence ID" value="NZ_KE386763.1"/>
</dbReference>
<feature type="region of interest" description="Disordered" evidence="1">
    <location>
        <begin position="28"/>
        <end position="56"/>
    </location>
</feature>
<proteinExistence type="predicted"/>
<dbReference type="EMBL" id="AQHW01000025">
    <property type="protein sequence ID" value="KKB49177.1"/>
    <property type="molecule type" value="Genomic_DNA"/>
</dbReference>
<evidence type="ECO:0000313" key="5">
    <source>
        <dbReference type="Proteomes" id="UP000033035"/>
    </source>
</evidence>
<sequence length="170" mass="18265">MKHSLIVLFSLLSFTFCFASCDTDGPIELPDTDVSGQTDTPGDDDNDDNNDNPMSNTMKIKIGSSTFTATLSDNPTATAFKALLPMTVNMNEMNGNEKYYNLPGNLPTAASSPGTIQNGDLMLWGSNTVVLFYKTFSTSYSYSRLGRINDVSGLNAAVGSGNVTVTFELQ</sequence>